<gene>
    <name evidence="1" type="ORF">B0W47_17630</name>
    <name evidence="2" type="ORF">CDI09_16810</name>
</gene>
<reference evidence="2 4" key="2">
    <citation type="submission" date="2017-06" db="EMBL/GenBank/DDBJ databases">
        <title>A draft genome sequence of Komagataeibacter nataicola LMG 1536.</title>
        <authorList>
            <person name="Skraban J."/>
            <person name="Cleenwerck I."/>
            <person name="Vandamme P."/>
            <person name="Trcek J."/>
        </authorList>
    </citation>
    <scope>NUCLEOTIDE SEQUENCE [LARGE SCALE GENOMIC DNA]</scope>
    <source>
        <strain evidence="2 4">LMG 1536</strain>
    </source>
</reference>
<geneLocation type="plasmid" evidence="3">
    <name>pkna05</name>
</geneLocation>
<dbReference type="EMBL" id="CP019880">
    <property type="protein sequence ID" value="AQU89375.1"/>
    <property type="molecule type" value="Genomic_DNA"/>
</dbReference>
<keyword evidence="4" id="KW-1185">Reference proteome</keyword>
<protein>
    <submittedName>
        <fullName evidence="1">Uncharacterized protein</fullName>
    </submittedName>
</protein>
<dbReference type="AlphaFoldDB" id="A0A9N7CKB1"/>
<dbReference type="KEGG" id="kna:B0W47_17630"/>
<keyword evidence="1" id="KW-0614">Plasmid</keyword>
<dbReference type="Proteomes" id="UP000247512">
    <property type="component" value="Unassembled WGS sequence"/>
</dbReference>
<sequence length="95" mass="10746">MDVTPKPVKVGDLFKLYKLGTENETRFYEVVKATGEGFKQSVMIREVGRIADVKRNGDLKNVVPIRGDYLGPAFRRKVHLFGIEVAKNEWATHIG</sequence>
<reference evidence="1 3" key="1">
    <citation type="submission" date="2017-02" db="EMBL/GenBank/DDBJ databases">
        <title>zhang.</title>
        <authorList>
            <person name="Zhang H."/>
        </authorList>
    </citation>
    <scope>NUCLEOTIDE SEQUENCE [LARGE SCALE GENOMIC DNA]</scope>
    <source>
        <strain evidence="1 3">RZS01</strain>
        <plasmid evidence="3">pkna05</plasmid>
        <plasmid evidence="1">pKNA05</plasmid>
    </source>
</reference>
<evidence type="ECO:0000313" key="1">
    <source>
        <dbReference type="EMBL" id="AQU89375.1"/>
    </source>
</evidence>
<name>A0A9N7CKB1_9PROT</name>
<evidence type="ECO:0000313" key="4">
    <source>
        <dbReference type="Proteomes" id="UP000247512"/>
    </source>
</evidence>
<proteinExistence type="predicted"/>
<dbReference type="EMBL" id="NIRT01000064">
    <property type="protein sequence ID" value="PYD64868.1"/>
    <property type="molecule type" value="Genomic_DNA"/>
</dbReference>
<organism evidence="1 3">
    <name type="scientific">Komagataeibacter nataicola</name>
    <dbReference type="NCBI Taxonomy" id="265960"/>
    <lineage>
        <taxon>Bacteria</taxon>
        <taxon>Pseudomonadati</taxon>
        <taxon>Pseudomonadota</taxon>
        <taxon>Alphaproteobacteria</taxon>
        <taxon>Acetobacterales</taxon>
        <taxon>Acetobacteraceae</taxon>
        <taxon>Komagataeibacter</taxon>
    </lineage>
</organism>
<accession>A0A9N7CKB1</accession>
<dbReference type="OrthoDB" id="5149874at2"/>
<evidence type="ECO:0000313" key="2">
    <source>
        <dbReference type="EMBL" id="PYD64868.1"/>
    </source>
</evidence>
<evidence type="ECO:0000313" key="3">
    <source>
        <dbReference type="Proteomes" id="UP000189683"/>
    </source>
</evidence>
<dbReference type="RefSeq" id="WP_078528674.1">
    <property type="nucleotide sequence ID" value="NZ_CP019880.1"/>
</dbReference>
<geneLocation type="plasmid" evidence="1">
    <name>pKNA05</name>
</geneLocation>
<dbReference type="Proteomes" id="UP000189683">
    <property type="component" value="Plasmid pKNA05"/>
</dbReference>